<name>A0A3P8D238_HAEPC</name>
<dbReference type="Proteomes" id="UP000268014">
    <property type="component" value="Unassembled WGS sequence"/>
</dbReference>
<keyword evidence="2" id="KW-1185">Reference proteome</keyword>
<sequence length="43" mass="4819">MSVSRLVLAVLDEKVFESVGRSCSCRRILPPSSRIVVERCQLV</sequence>
<evidence type="ECO:0000313" key="1">
    <source>
        <dbReference type="EMBL" id="VDO90405.1"/>
    </source>
</evidence>
<organism evidence="1 2">
    <name type="scientific">Haemonchus placei</name>
    <name type="common">Barber's pole worm</name>
    <dbReference type="NCBI Taxonomy" id="6290"/>
    <lineage>
        <taxon>Eukaryota</taxon>
        <taxon>Metazoa</taxon>
        <taxon>Ecdysozoa</taxon>
        <taxon>Nematoda</taxon>
        <taxon>Chromadorea</taxon>
        <taxon>Rhabditida</taxon>
        <taxon>Rhabditina</taxon>
        <taxon>Rhabditomorpha</taxon>
        <taxon>Strongyloidea</taxon>
        <taxon>Trichostrongylidae</taxon>
        <taxon>Haemonchus</taxon>
    </lineage>
</organism>
<protein>
    <submittedName>
        <fullName evidence="1">Uncharacterized protein</fullName>
    </submittedName>
</protein>
<reference evidence="1 2" key="1">
    <citation type="submission" date="2018-11" db="EMBL/GenBank/DDBJ databases">
        <authorList>
            <consortium name="Pathogen Informatics"/>
        </authorList>
    </citation>
    <scope>NUCLEOTIDE SEQUENCE [LARGE SCALE GENOMIC DNA]</scope>
    <source>
        <strain evidence="1 2">MHpl1</strain>
    </source>
</reference>
<proteinExistence type="predicted"/>
<evidence type="ECO:0000313" key="2">
    <source>
        <dbReference type="Proteomes" id="UP000268014"/>
    </source>
</evidence>
<gene>
    <name evidence="1" type="ORF">HPLM_LOCUS21518</name>
</gene>
<accession>A0A3P8D238</accession>
<dbReference type="AlphaFoldDB" id="A0A3P8D238"/>
<dbReference type="EMBL" id="UZAF01023554">
    <property type="protein sequence ID" value="VDO90405.1"/>
    <property type="molecule type" value="Genomic_DNA"/>
</dbReference>